<accession>A0A6J7D7K4</accession>
<protein>
    <submittedName>
        <fullName evidence="6">Unannotated protein</fullName>
    </submittedName>
</protein>
<comment type="similarity">
    <text evidence="2">Belongs to the threonine synthase family.</text>
</comment>
<dbReference type="GO" id="GO:0004794">
    <property type="term" value="F:threonine deaminase activity"/>
    <property type="evidence" value="ECO:0007669"/>
    <property type="project" value="TreeGrafter"/>
</dbReference>
<keyword evidence="4" id="KW-0456">Lyase</keyword>
<evidence type="ECO:0000256" key="3">
    <source>
        <dbReference type="ARBA" id="ARBA00022898"/>
    </source>
</evidence>
<evidence type="ECO:0000256" key="1">
    <source>
        <dbReference type="ARBA" id="ARBA00001933"/>
    </source>
</evidence>
<dbReference type="FunFam" id="3.40.50.1100:FF:000012">
    <property type="entry name" value="Threonine synthase"/>
    <property type="match status" value="1"/>
</dbReference>
<feature type="domain" description="Tryptophan synthase beta chain-like PALP" evidence="5">
    <location>
        <begin position="82"/>
        <end position="382"/>
    </location>
</feature>
<evidence type="ECO:0000256" key="2">
    <source>
        <dbReference type="ARBA" id="ARBA00005517"/>
    </source>
</evidence>
<dbReference type="GO" id="GO:0009097">
    <property type="term" value="P:isoleucine biosynthetic process"/>
    <property type="evidence" value="ECO:0007669"/>
    <property type="project" value="TreeGrafter"/>
</dbReference>
<dbReference type="InterPro" id="IPR001926">
    <property type="entry name" value="TrpB-like_PALP"/>
</dbReference>
<dbReference type="CDD" id="cd01563">
    <property type="entry name" value="Thr-synth_1"/>
    <property type="match status" value="1"/>
</dbReference>
<dbReference type="AlphaFoldDB" id="A0A6J7D7K4"/>
<organism evidence="6">
    <name type="scientific">freshwater metagenome</name>
    <dbReference type="NCBI Taxonomy" id="449393"/>
    <lineage>
        <taxon>unclassified sequences</taxon>
        <taxon>metagenomes</taxon>
        <taxon>ecological metagenomes</taxon>
    </lineage>
</organism>
<comment type="cofactor">
    <cofactor evidence="1">
        <name>pyridoxal 5'-phosphate</name>
        <dbReference type="ChEBI" id="CHEBI:597326"/>
    </cofactor>
</comment>
<dbReference type="EMBL" id="CAFBLS010000041">
    <property type="protein sequence ID" value="CAB4866777.1"/>
    <property type="molecule type" value="Genomic_DNA"/>
</dbReference>
<reference evidence="6" key="1">
    <citation type="submission" date="2020-05" db="EMBL/GenBank/DDBJ databases">
        <authorList>
            <person name="Chiriac C."/>
            <person name="Salcher M."/>
            <person name="Ghai R."/>
            <person name="Kavagutti S V."/>
        </authorList>
    </citation>
    <scope>NUCLEOTIDE SEQUENCE</scope>
</reference>
<dbReference type="PANTHER" id="PTHR48078:SF6">
    <property type="entry name" value="L-THREONINE DEHYDRATASE CATABOLIC TDCB"/>
    <property type="match status" value="1"/>
</dbReference>
<gene>
    <name evidence="6" type="ORF">UFOPK3402_00492</name>
</gene>
<dbReference type="GO" id="GO:0006567">
    <property type="term" value="P:L-threonine catabolic process"/>
    <property type="evidence" value="ECO:0007669"/>
    <property type="project" value="TreeGrafter"/>
</dbReference>
<dbReference type="SUPFAM" id="SSF53686">
    <property type="entry name" value="Tryptophan synthase beta subunit-like PLP-dependent enzymes"/>
    <property type="match status" value="1"/>
</dbReference>
<dbReference type="PANTHER" id="PTHR48078">
    <property type="entry name" value="THREONINE DEHYDRATASE, MITOCHONDRIAL-RELATED"/>
    <property type="match status" value="1"/>
</dbReference>
<dbReference type="InterPro" id="IPR036052">
    <property type="entry name" value="TrpB-like_PALP_sf"/>
</dbReference>
<evidence type="ECO:0000256" key="4">
    <source>
        <dbReference type="ARBA" id="ARBA00023239"/>
    </source>
</evidence>
<keyword evidence="3" id="KW-0663">Pyridoxal phosphate</keyword>
<dbReference type="Gene3D" id="3.40.50.1100">
    <property type="match status" value="2"/>
</dbReference>
<dbReference type="NCBIfam" id="TIGR00260">
    <property type="entry name" value="thrC"/>
    <property type="match status" value="1"/>
</dbReference>
<dbReference type="Pfam" id="PF00291">
    <property type="entry name" value="PALP"/>
    <property type="match status" value="1"/>
</dbReference>
<dbReference type="InterPro" id="IPR004450">
    <property type="entry name" value="Thr_synthase-like"/>
</dbReference>
<name>A0A6J7D7K4_9ZZZZ</name>
<dbReference type="GO" id="GO:0003941">
    <property type="term" value="F:L-serine ammonia-lyase activity"/>
    <property type="evidence" value="ECO:0007669"/>
    <property type="project" value="TreeGrafter"/>
</dbReference>
<dbReference type="GO" id="GO:0006565">
    <property type="term" value="P:L-serine catabolic process"/>
    <property type="evidence" value="ECO:0007669"/>
    <property type="project" value="TreeGrafter"/>
</dbReference>
<dbReference type="InterPro" id="IPR050147">
    <property type="entry name" value="Ser/Thr_Dehydratase"/>
</dbReference>
<evidence type="ECO:0000313" key="6">
    <source>
        <dbReference type="EMBL" id="CAB4866777.1"/>
    </source>
</evidence>
<proteinExistence type="inferred from homology"/>
<sequence length="417" mass="43857">MTITAPAAAIGSAHALKCRECGALYPLDASYACFECFGPLEVAYEAASVTREQIEAGPNSIWRYEALLPVLPGAGNRPGLQPGFTKLVRADNLAAALGAETVWVKDDSGNPTHSFKDRVVAVALENARRLGYQTISCASTGNLANAVAAAAARAGLKSVVFVPSNLEAGKIVTTAVYGGTLVAIDGNYDDVNRLCTEVAAQRDWGFVNVNLRPYYAEGSKTVGYEIAEQLGWRLPDAIVSPVASGSLMTKVDKAFREFVQLGLVDDRGYQMFGAQATGCSPVSQAFRDGHDFCKPVKPNTIAKSLAIGNPADGPYALDIARRTGGAIADVSDDEVVEGIKLLARTEGIFAETAGGVVVATYRKLLREGLVDPGAEVVLLNTGDGLKTLDAVAPTSQPTITISPSFDDFEAAYNEVSA</sequence>
<evidence type="ECO:0000259" key="5">
    <source>
        <dbReference type="Pfam" id="PF00291"/>
    </source>
</evidence>